<dbReference type="RefSeq" id="WP_054339801.1">
    <property type="nucleotide sequence ID" value="NZ_FTOE01000001.1"/>
</dbReference>
<dbReference type="STRING" id="619304.SAMN05421760_101184"/>
<dbReference type="Gene3D" id="2.30.29.50">
    <property type="entry name" value="Bacterial Pleckstrin homology domain"/>
    <property type="match status" value="1"/>
</dbReference>
<dbReference type="OrthoDB" id="3199551at2"/>
<evidence type="ECO:0000259" key="1">
    <source>
        <dbReference type="Pfam" id="PF08000"/>
    </source>
</evidence>
<keyword evidence="3" id="KW-1185">Reference proteome</keyword>
<name>A0A1N7IV79_9GAMM</name>
<dbReference type="InterPro" id="IPR037063">
    <property type="entry name" value="PHb_sf"/>
</dbReference>
<reference evidence="3" key="1">
    <citation type="submission" date="2017-01" db="EMBL/GenBank/DDBJ databases">
        <authorList>
            <person name="Varghese N."/>
            <person name="Submissions S."/>
        </authorList>
    </citation>
    <scope>NUCLEOTIDE SEQUENCE [LARGE SCALE GENOMIC DNA]</scope>
    <source>
        <strain evidence="3">DSM 22306</strain>
    </source>
</reference>
<accession>A0A1N7IV79</accession>
<dbReference type="Proteomes" id="UP000185999">
    <property type="component" value="Unassembled WGS sequence"/>
</dbReference>
<gene>
    <name evidence="2" type="ORF">SAMN05421760_101184</name>
</gene>
<dbReference type="PANTHER" id="PTHR35796:SF3">
    <property type="entry name" value="BHLH DOMAIN-CONTAINING PROTEIN"/>
    <property type="match status" value="1"/>
</dbReference>
<dbReference type="CDD" id="cd13225">
    <property type="entry name" value="PH-like_bacteria"/>
    <property type="match status" value="1"/>
</dbReference>
<evidence type="ECO:0000313" key="3">
    <source>
        <dbReference type="Proteomes" id="UP000185999"/>
    </source>
</evidence>
<dbReference type="SUPFAM" id="SSF50729">
    <property type="entry name" value="PH domain-like"/>
    <property type="match status" value="1"/>
</dbReference>
<organism evidence="2 3">
    <name type="scientific">Neptunomonas antarctica</name>
    <dbReference type="NCBI Taxonomy" id="619304"/>
    <lineage>
        <taxon>Bacteria</taxon>
        <taxon>Pseudomonadati</taxon>
        <taxon>Pseudomonadota</taxon>
        <taxon>Gammaproteobacteria</taxon>
        <taxon>Oceanospirillales</taxon>
        <taxon>Oceanospirillaceae</taxon>
        <taxon>Neptunomonas</taxon>
    </lineage>
</organism>
<proteinExistence type="predicted"/>
<sequence length="125" mass="14217">MIDFKNSSVFKLKPIDSDNVREDFHKFMIEGESIFAAFKSIRDQVVFTNKRIITANVQGITGSKVDYTSLPYSKIQAFSVESSGTLDLDCEIEIYLSELGMARFEIKGSFDLIQFNQYISQHVLA</sequence>
<dbReference type="EMBL" id="FTOE01000001">
    <property type="protein sequence ID" value="SIS41005.1"/>
    <property type="molecule type" value="Genomic_DNA"/>
</dbReference>
<dbReference type="AlphaFoldDB" id="A0A1N7IV79"/>
<dbReference type="InterPro" id="IPR012544">
    <property type="entry name" value="PHb"/>
</dbReference>
<evidence type="ECO:0000313" key="2">
    <source>
        <dbReference type="EMBL" id="SIS41005.1"/>
    </source>
</evidence>
<protein>
    <submittedName>
        <fullName evidence="2">PH domain-containing protein</fullName>
    </submittedName>
</protein>
<dbReference type="Pfam" id="PF08000">
    <property type="entry name" value="bPH_1"/>
    <property type="match status" value="1"/>
</dbReference>
<feature type="domain" description="Bacterial Pleckstrin homology" evidence="1">
    <location>
        <begin position="4"/>
        <end position="123"/>
    </location>
</feature>
<dbReference type="PANTHER" id="PTHR35796">
    <property type="entry name" value="HYPOTHETICAL CYTOSOLIC PROTEIN"/>
    <property type="match status" value="1"/>
</dbReference>